<keyword evidence="2" id="KW-0175">Coiled coil</keyword>
<sequence>MTTIAPPVFSSSTTRAVTNAPVVSITSPIGGRVVEVNTVGDGSLPLATIENDRVDRSTLIGLTIELTSLQNDLALKQSIHADYLRRIADLERDLDRQQAAVIIRSDNDLRNAQAHLEIVSLSSANEKNAAERKLSLVKKGVIAGNRDELANTLRLEDTKIVAARLRVEMLSADLDNARSGIFVGGEQQSLQDLQREIRNVKADRSQISIQTATIQARIDQLKALANAEEERIAKLVRADVAISTQAKLFKTVAQVGKQVSGGDTLAESVSCADAFVVAIFSERQAQSLSLGASVTVEADGWDGPVLGRVERLVPKTTERVDLDYAVPFPPTERRELYAFIAPDAAHSDNGVVSKFCGVGTWVTVSMPKTWVVWTRRQFDNTSSALAGYAGQLRQHLAAFTDAPVTDPGEQARITRVSPRGARLSGTTTLAVAMKPDGARIREKAL</sequence>
<protein>
    <submittedName>
        <fullName evidence="3">HlyD family secretion protein</fullName>
    </submittedName>
</protein>
<dbReference type="AlphaFoldDB" id="A0A7Y6Q7H8"/>
<dbReference type="GO" id="GO:0030313">
    <property type="term" value="C:cell envelope"/>
    <property type="evidence" value="ECO:0007669"/>
    <property type="project" value="UniProtKB-SubCell"/>
</dbReference>
<dbReference type="EMBL" id="JABWDU010000003">
    <property type="protein sequence ID" value="NVD40285.1"/>
    <property type="molecule type" value="Genomic_DNA"/>
</dbReference>
<reference evidence="3 4" key="1">
    <citation type="submission" date="2020-06" db="EMBL/GenBank/DDBJ databases">
        <authorList>
            <person name="Grouzdev D.S."/>
        </authorList>
    </citation>
    <scope>NUCLEOTIDE SEQUENCE [LARGE SCALE GENOMIC DNA]</scope>
    <source>
        <strain evidence="3 4">HO-A22</strain>
    </source>
</reference>
<organism evidence="3 4">
    <name type="scientific">Ensifer oleiphilus</name>
    <dbReference type="NCBI Taxonomy" id="2742698"/>
    <lineage>
        <taxon>Bacteria</taxon>
        <taxon>Pseudomonadati</taxon>
        <taxon>Pseudomonadota</taxon>
        <taxon>Alphaproteobacteria</taxon>
        <taxon>Hyphomicrobiales</taxon>
        <taxon>Rhizobiaceae</taxon>
        <taxon>Sinorhizobium/Ensifer group</taxon>
        <taxon>Ensifer</taxon>
    </lineage>
</organism>
<evidence type="ECO:0000313" key="3">
    <source>
        <dbReference type="EMBL" id="NVD40285.1"/>
    </source>
</evidence>
<gene>
    <name evidence="3" type="ORF">HT585_15560</name>
</gene>
<evidence type="ECO:0000256" key="1">
    <source>
        <dbReference type="ARBA" id="ARBA00004196"/>
    </source>
</evidence>
<comment type="caution">
    <text evidence="3">The sequence shown here is derived from an EMBL/GenBank/DDBJ whole genome shotgun (WGS) entry which is preliminary data.</text>
</comment>
<evidence type="ECO:0000256" key="2">
    <source>
        <dbReference type="SAM" id="Coils"/>
    </source>
</evidence>
<feature type="coiled-coil region" evidence="2">
    <location>
        <begin position="183"/>
        <end position="238"/>
    </location>
</feature>
<proteinExistence type="predicted"/>
<dbReference type="PANTHER" id="PTHR30386">
    <property type="entry name" value="MEMBRANE FUSION SUBUNIT OF EMRAB-TOLC MULTIDRUG EFFLUX PUMP"/>
    <property type="match status" value="1"/>
</dbReference>
<comment type="subcellular location">
    <subcellularLocation>
        <location evidence="1">Cell envelope</location>
    </subcellularLocation>
</comment>
<evidence type="ECO:0000313" key="4">
    <source>
        <dbReference type="Proteomes" id="UP000520198"/>
    </source>
</evidence>
<dbReference type="Proteomes" id="UP000520198">
    <property type="component" value="Unassembled WGS sequence"/>
</dbReference>
<dbReference type="PANTHER" id="PTHR30386:SF19">
    <property type="entry name" value="MULTIDRUG EXPORT PROTEIN EMRA-RELATED"/>
    <property type="match status" value="1"/>
</dbReference>
<keyword evidence="4" id="KW-1185">Reference proteome</keyword>
<dbReference type="InterPro" id="IPR050739">
    <property type="entry name" value="MFP"/>
</dbReference>
<name>A0A7Y6Q7H8_9HYPH</name>
<dbReference type="RefSeq" id="WP_176353783.1">
    <property type="nucleotide sequence ID" value="NZ_JABWDU010000003.1"/>
</dbReference>
<accession>A0A7Y6Q7H8</accession>